<dbReference type="HOGENOM" id="CLU_001734_2_2_6"/>
<dbReference type="InterPro" id="IPR023074">
    <property type="entry name" value="HMG_CoA_Rdtase_cat_sf"/>
</dbReference>
<dbReference type="OrthoDB" id="9794902at2"/>
<dbReference type="InterPro" id="IPR004554">
    <property type="entry name" value="HMG_CoA_Rdtase_eu_arc"/>
</dbReference>
<dbReference type="EC" id="1.1.1.34" evidence="2"/>
<dbReference type="SUPFAM" id="SSF56542">
    <property type="entry name" value="Substrate-binding domain of HMG-CoA reductase"/>
    <property type="match status" value="1"/>
</dbReference>
<dbReference type="STRING" id="1445510.YC6258_05103"/>
<protein>
    <recommendedName>
        <fullName evidence="2">hydroxymethylglutaryl-CoA reductase (NADPH)</fullName>
        <ecNumber evidence="2">1.1.1.34</ecNumber>
    </recommendedName>
</protein>
<evidence type="ECO:0000256" key="5">
    <source>
        <dbReference type="SAM" id="MobiDB-lite"/>
    </source>
</evidence>
<accession>A0A0C5VV05</accession>
<dbReference type="InterPro" id="IPR009023">
    <property type="entry name" value="HMG_CoA_Rdtase_NAD(P)-bd_sf"/>
</dbReference>
<keyword evidence="4 6" id="KW-0560">Oxidoreductase</keyword>
<dbReference type="GO" id="GO:0008299">
    <property type="term" value="P:isoprenoid biosynthetic process"/>
    <property type="evidence" value="ECO:0007669"/>
    <property type="project" value="InterPro"/>
</dbReference>
<dbReference type="SUPFAM" id="SSF55035">
    <property type="entry name" value="NAD-binding domain of HMG-CoA reductase"/>
    <property type="match status" value="1"/>
</dbReference>
<evidence type="ECO:0000256" key="1">
    <source>
        <dbReference type="ARBA" id="ARBA00007661"/>
    </source>
</evidence>
<reference evidence="6 7" key="1">
    <citation type="submission" date="2014-01" db="EMBL/GenBank/DDBJ databases">
        <title>Full genme sequencing of cellulolytic bacterium Gynuella sunshinyii YC6258T gen. nov., sp. nov.</title>
        <authorList>
            <person name="Khan H."/>
            <person name="Chung E.J."/>
            <person name="Chung Y.R."/>
        </authorList>
    </citation>
    <scope>NUCLEOTIDE SEQUENCE [LARGE SCALE GENOMIC DNA]</scope>
    <source>
        <strain evidence="6 7">YC6258</strain>
    </source>
</reference>
<dbReference type="Gene3D" id="3.30.70.420">
    <property type="entry name" value="Hydroxymethylglutaryl-CoA reductase, class I/II, NAD/NADP-binding domain"/>
    <property type="match status" value="1"/>
</dbReference>
<gene>
    <name evidence="6" type="ORF">YC6258_05103</name>
</gene>
<name>A0A0C5VV05_9GAMM</name>
<proteinExistence type="inferred from homology"/>
<evidence type="ECO:0000313" key="6">
    <source>
        <dbReference type="EMBL" id="AJQ97133.1"/>
    </source>
</evidence>
<evidence type="ECO:0000256" key="3">
    <source>
        <dbReference type="ARBA" id="ARBA00022857"/>
    </source>
</evidence>
<dbReference type="Proteomes" id="UP000032266">
    <property type="component" value="Chromosome"/>
</dbReference>
<keyword evidence="7" id="KW-1185">Reference proteome</keyword>
<keyword evidence="3" id="KW-0521">NADP</keyword>
<dbReference type="EMBL" id="CP007142">
    <property type="protein sequence ID" value="AJQ97133.1"/>
    <property type="molecule type" value="Genomic_DNA"/>
</dbReference>
<dbReference type="PANTHER" id="PTHR10572:SF24">
    <property type="entry name" value="3-HYDROXY-3-METHYLGLUTARYL-COENZYME A REDUCTASE"/>
    <property type="match status" value="1"/>
</dbReference>
<dbReference type="Gene3D" id="3.90.770.10">
    <property type="entry name" value="3-hydroxy-3-methylglutaryl-coenzyme A Reductase, Chain A, domain 2"/>
    <property type="match status" value="1"/>
</dbReference>
<dbReference type="InterPro" id="IPR009029">
    <property type="entry name" value="HMG_CoA_Rdtase_sub-bd_dom_sf"/>
</dbReference>
<dbReference type="PANTHER" id="PTHR10572">
    <property type="entry name" value="3-HYDROXY-3-METHYLGLUTARYL-COENZYME A REDUCTASE"/>
    <property type="match status" value="1"/>
</dbReference>
<dbReference type="PROSITE" id="PS50065">
    <property type="entry name" value="HMG_COA_REDUCTASE_4"/>
    <property type="match status" value="1"/>
</dbReference>
<dbReference type="InterPro" id="IPR023076">
    <property type="entry name" value="HMG_CoA_Rdtase_CS"/>
</dbReference>
<evidence type="ECO:0000256" key="4">
    <source>
        <dbReference type="ARBA" id="ARBA00023002"/>
    </source>
</evidence>
<comment type="similarity">
    <text evidence="1">Belongs to the HMG-CoA reductase family.</text>
</comment>
<feature type="region of interest" description="Disordered" evidence="5">
    <location>
        <begin position="24"/>
        <end position="43"/>
    </location>
</feature>
<dbReference type="PATRIC" id="fig|1445510.3.peg.5062"/>
<dbReference type="RefSeq" id="WP_052830513.1">
    <property type="nucleotide sequence ID" value="NZ_CP007142.1"/>
</dbReference>
<dbReference type="CDD" id="cd00643">
    <property type="entry name" value="HMG-CoA_reductase_classI"/>
    <property type="match status" value="1"/>
</dbReference>
<dbReference type="PROSITE" id="PS00318">
    <property type="entry name" value="HMG_COA_REDUCTASE_2"/>
    <property type="match status" value="1"/>
</dbReference>
<dbReference type="PRINTS" id="PR00071">
    <property type="entry name" value="HMGCOARDTASE"/>
</dbReference>
<organism evidence="6 7">
    <name type="scientific">Gynuella sunshinyii YC6258</name>
    <dbReference type="NCBI Taxonomy" id="1445510"/>
    <lineage>
        <taxon>Bacteria</taxon>
        <taxon>Pseudomonadati</taxon>
        <taxon>Pseudomonadota</taxon>
        <taxon>Gammaproteobacteria</taxon>
        <taxon>Oceanospirillales</taxon>
        <taxon>Saccharospirillaceae</taxon>
        <taxon>Gynuella</taxon>
    </lineage>
</organism>
<evidence type="ECO:0000313" key="7">
    <source>
        <dbReference type="Proteomes" id="UP000032266"/>
    </source>
</evidence>
<sequence>MAIPYLHANSYLENLLRERDQQELSEALRPKPEQPAKPRLPRDHRINSKMLARRWELFADQNGIREQILDPATEATMDVYQHNIENFIGTVKLPVGVAGPLRVNGLFAQGDYYIPLATTEAALVASYNRGAQLISRAGGCTTLLLQEAVMRAPGFAFENLTQAGTFVAWAITQIEQFKIEASKTTRHGQLHDMQVTVEGNHVYLRFDFTTGDASGQNMVTIATQSICEYIRLNSPVEPSYFFLEANMSGDKKASAQSFVSVRGKQVTAEVTVPSDLIHGLLHTSPERMEDYWRMSALGGVLSGTIGVQGHYANGLAALYIACGQDAACVAESAVGVTRFELTDQGDLYAAVTLPNLIVGTVGGGTGLPSQNACLQLLGLAGAGHARAFAEVTAATVLAGELSIIGALCAGHFARAHQSLARG</sequence>
<dbReference type="AlphaFoldDB" id="A0A0C5VV05"/>
<dbReference type="Pfam" id="PF00368">
    <property type="entry name" value="HMG-CoA_red"/>
    <property type="match status" value="1"/>
</dbReference>
<dbReference type="GO" id="GO:0015936">
    <property type="term" value="P:coenzyme A metabolic process"/>
    <property type="evidence" value="ECO:0007669"/>
    <property type="project" value="InterPro"/>
</dbReference>
<dbReference type="GO" id="GO:0004420">
    <property type="term" value="F:hydroxymethylglutaryl-CoA reductase (NADPH) activity"/>
    <property type="evidence" value="ECO:0007669"/>
    <property type="project" value="UniProtKB-EC"/>
</dbReference>
<dbReference type="KEGG" id="gsn:YC6258_05103"/>
<dbReference type="InterPro" id="IPR002202">
    <property type="entry name" value="HMG_CoA_Rdtase"/>
</dbReference>
<evidence type="ECO:0000256" key="2">
    <source>
        <dbReference type="ARBA" id="ARBA00012999"/>
    </source>
</evidence>